<dbReference type="PATRIC" id="fig|1122148.6.peg.162"/>
<dbReference type="InterPro" id="IPR050857">
    <property type="entry name" value="D-2-hydroxyacid_DH"/>
</dbReference>
<dbReference type="GO" id="GO:0016616">
    <property type="term" value="F:oxidoreductase activity, acting on the CH-OH group of donors, NAD or NADP as acceptor"/>
    <property type="evidence" value="ECO:0007669"/>
    <property type="project" value="InterPro"/>
</dbReference>
<organism evidence="8 9">
    <name type="scientific">Fructilactobacillus lindneri DSM 20690 = JCM 11027</name>
    <dbReference type="NCBI Taxonomy" id="1122148"/>
    <lineage>
        <taxon>Bacteria</taxon>
        <taxon>Bacillati</taxon>
        <taxon>Bacillota</taxon>
        <taxon>Bacilli</taxon>
        <taxon>Lactobacillales</taxon>
        <taxon>Lactobacillaceae</taxon>
        <taxon>Fructilactobacillus</taxon>
    </lineage>
</organism>
<reference evidence="8 9" key="1">
    <citation type="journal article" date="2015" name="Genome Announc.">
        <title>Expanding the biotechnology potential of lactobacilli through comparative genomics of 213 strains and associated genera.</title>
        <authorList>
            <person name="Sun Z."/>
            <person name="Harris H.M."/>
            <person name="McCann A."/>
            <person name="Guo C."/>
            <person name="Argimon S."/>
            <person name="Zhang W."/>
            <person name="Yang X."/>
            <person name="Jeffery I.B."/>
            <person name="Cooney J.C."/>
            <person name="Kagawa T.F."/>
            <person name="Liu W."/>
            <person name="Song Y."/>
            <person name="Salvetti E."/>
            <person name="Wrobel A."/>
            <person name="Rasinkangas P."/>
            <person name="Parkhill J."/>
            <person name="Rea M.C."/>
            <person name="O'Sullivan O."/>
            <person name="Ritari J."/>
            <person name="Douillard F.P."/>
            <person name="Paul Ross R."/>
            <person name="Yang R."/>
            <person name="Briner A.E."/>
            <person name="Felis G.E."/>
            <person name="de Vos W.M."/>
            <person name="Barrangou R."/>
            <person name="Klaenhammer T.R."/>
            <person name="Caufield P.W."/>
            <person name="Cui Y."/>
            <person name="Zhang H."/>
            <person name="O'Toole P.W."/>
        </authorList>
    </citation>
    <scope>NUCLEOTIDE SEQUENCE [LARGE SCALE GENOMIC DNA]</scope>
    <source>
        <strain evidence="8 9">DSM 20690</strain>
    </source>
</reference>
<dbReference type="InterPro" id="IPR006139">
    <property type="entry name" value="D-isomer_2_OHA_DH_cat_dom"/>
</dbReference>
<dbReference type="STRING" id="53444.AYR59_00805"/>
<sequence length="312" mass="34068">MMTKKVAIPKSLAKVGKDELSKHQIEIIELPDDKISTLLELSSDADGVIWGLAPFPNETLAKMPNLKIVARIGVGYDNLDVSYFTAHGVYVTITPKANASTVAETTVGEIFDVSKNITNDSMAMRKGDWAYKTTHMGFDLEGKTVGILGYGRIGRQVAHMVHALGMNVLIYSPHAKESPDGKVVDRETVLKDSDIVSLHMRVTPETKHSIGKREFALMKDSSVLVNLARGELVVTADLVDALKNKVIKAAALDVFDEQPLPLSSPLFKLDNVLLTPHMAANTVECMNRMSYDAASEVVLVLNGEKPLWAVTE</sequence>
<evidence type="ECO:0000313" key="9">
    <source>
        <dbReference type="Proteomes" id="UP000051565"/>
    </source>
</evidence>
<dbReference type="InterPro" id="IPR006140">
    <property type="entry name" value="D-isomer_DH_NAD-bd"/>
</dbReference>
<dbReference type="SUPFAM" id="SSF51735">
    <property type="entry name" value="NAD(P)-binding Rossmann-fold domains"/>
    <property type="match status" value="1"/>
</dbReference>
<protein>
    <submittedName>
        <fullName evidence="8">D-3-phosphoglycerate dehydrogenase</fullName>
    </submittedName>
</protein>
<evidence type="ECO:0000256" key="1">
    <source>
        <dbReference type="ARBA" id="ARBA00005854"/>
    </source>
</evidence>
<evidence type="ECO:0000256" key="3">
    <source>
        <dbReference type="ARBA" id="ARBA00023002"/>
    </source>
</evidence>
<accession>A0A0R2K190</accession>
<dbReference type="PROSITE" id="PS00671">
    <property type="entry name" value="D_2_HYDROXYACID_DH_3"/>
    <property type="match status" value="1"/>
</dbReference>
<dbReference type="GO" id="GO:0008652">
    <property type="term" value="P:amino acid biosynthetic process"/>
    <property type="evidence" value="ECO:0007669"/>
    <property type="project" value="UniProtKB-KW"/>
</dbReference>
<evidence type="ECO:0000256" key="2">
    <source>
        <dbReference type="ARBA" id="ARBA00022605"/>
    </source>
</evidence>
<keyword evidence="3 5" id="KW-0560">Oxidoreductase</keyword>
<dbReference type="PANTHER" id="PTHR42789:SF1">
    <property type="entry name" value="D-ISOMER SPECIFIC 2-HYDROXYACID DEHYDROGENASE FAMILY PROTEIN (AFU_ORTHOLOGUE AFUA_6G10090)"/>
    <property type="match status" value="1"/>
</dbReference>
<dbReference type="Proteomes" id="UP000051565">
    <property type="component" value="Unassembled WGS sequence"/>
</dbReference>
<evidence type="ECO:0000313" key="8">
    <source>
        <dbReference type="EMBL" id="KRN80036.1"/>
    </source>
</evidence>
<dbReference type="SUPFAM" id="SSF52283">
    <property type="entry name" value="Formate/glycerate dehydrogenase catalytic domain-like"/>
    <property type="match status" value="1"/>
</dbReference>
<dbReference type="InterPro" id="IPR036291">
    <property type="entry name" value="NAD(P)-bd_dom_sf"/>
</dbReference>
<keyword evidence="9" id="KW-1185">Reference proteome</keyword>
<dbReference type="AlphaFoldDB" id="A0A0R2K190"/>
<dbReference type="PANTHER" id="PTHR42789">
    <property type="entry name" value="D-ISOMER SPECIFIC 2-HYDROXYACID DEHYDROGENASE FAMILY PROTEIN (AFU_ORTHOLOGUE AFUA_6G10090)"/>
    <property type="match status" value="1"/>
</dbReference>
<evidence type="ECO:0000259" key="7">
    <source>
        <dbReference type="Pfam" id="PF02826"/>
    </source>
</evidence>
<dbReference type="GO" id="GO:0051287">
    <property type="term" value="F:NAD binding"/>
    <property type="evidence" value="ECO:0007669"/>
    <property type="project" value="InterPro"/>
</dbReference>
<dbReference type="PROSITE" id="PS00065">
    <property type="entry name" value="D_2_HYDROXYACID_DH_1"/>
    <property type="match status" value="1"/>
</dbReference>
<dbReference type="Pfam" id="PF02826">
    <property type="entry name" value="2-Hacid_dh_C"/>
    <property type="match status" value="1"/>
</dbReference>
<comment type="caution">
    <text evidence="8">The sequence shown here is derived from an EMBL/GenBank/DDBJ whole genome shotgun (WGS) entry which is preliminary data.</text>
</comment>
<dbReference type="FunFam" id="3.40.50.720:FF:000203">
    <property type="entry name" value="D-3-phosphoglycerate dehydrogenase (SerA)"/>
    <property type="match status" value="1"/>
</dbReference>
<comment type="similarity">
    <text evidence="1 5">Belongs to the D-isomer specific 2-hydroxyacid dehydrogenase family.</text>
</comment>
<dbReference type="Gene3D" id="3.40.50.720">
    <property type="entry name" value="NAD(P)-binding Rossmann-like Domain"/>
    <property type="match status" value="2"/>
</dbReference>
<dbReference type="CDD" id="cd12172">
    <property type="entry name" value="PGDH_like_2"/>
    <property type="match status" value="1"/>
</dbReference>
<evidence type="ECO:0000259" key="6">
    <source>
        <dbReference type="Pfam" id="PF00389"/>
    </source>
</evidence>
<name>A0A0R2K190_9LACO</name>
<keyword evidence="2" id="KW-0028">Amino-acid biosynthesis</keyword>
<dbReference type="InterPro" id="IPR029752">
    <property type="entry name" value="D-isomer_DH_CS1"/>
</dbReference>
<evidence type="ECO:0000256" key="5">
    <source>
        <dbReference type="RuleBase" id="RU003719"/>
    </source>
</evidence>
<dbReference type="InterPro" id="IPR029753">
    <property type="entry name" value="D-isomer_DH_CS"/>
</dbReference>
<gene>
    <name evidence="8" type="ORF">IV52_GL000154</name>
</gene>
<keyword evidence="4" id="KW-0520">NAD</keyword>
<feature type="domain" description="D-isomer specific 2-hydroxyacid dehydrogenase NAD-binding" evidence="7">
    <location>
        <begin position="109"/>
        <end position="279"/>
    </location>
</feature>
<dbReference type="EMBL" id="JQBT01000012">
    <property type="protein sequence ID" value="KRN80036.1"/>
    <property type="molecule type" value="Genomic_DNA"/>
</dbReference>
<proteinExistence type="inferred from homology"/>
<evidence type="ECO:0000256" key="4">
    <source>
        <dbReference type="ARBA" id="ARBA00023027"/>
    </source>
</evidence>
<feature type="domain" description="D-isomer specific 2-hydroxyacid dehydrogenase catalytic" evidence="6">
    <location>
        <begin position="10"/>
        <end position="310"/>
    </location>
</feature>
<dbReference type="Pfam" id="PF00389">
    <property type="entry name" value="2-Hacid_dh"/>
    <property type="match status" value="1"/>
</dbReference>